<dbReference type="RefSeq" id="WP_062956715.1">
    <property type="nucleotide sequence ID" value="NZ_JPWB01000001.1"/>
</dbReference>
<evidence type="ECO:0000256" key="5">
    <source>
        <dbReference type="ARBA" id="ARBA00022490"/>
    </source>
</evidence>
<evidence type="ECO:0000256" key="4">
    <source>
        <dbReference type="ARBA" id="ARBA00022448"/>
    </source>
</evidence>
<evidence type="ECO:0000256" key="1">
    <source>
        <dbReference type="ARBA" id="ARBA00004496"/>
    </source>
</evidence>
<name>A0A367VJ50_9PROT</name>
<dbReference type="PIRSF" id="PIRSF003107">
    <property type="entry name" value="PhoU"/>
    <property type="match status" value="1"/>
</dbReference>
<evidence type="ECO:0000256" key="8">
    <source>
        <dbReference type="PIRNR" id="PIRNR003107"/>
    </source>
</evidence>
<comment type="function">
    <text evidence="7 8">Plays a role in the regulation of phosphate uptake.</text>
</comment>
<dbReference type="Pfam" id="PF01895">
    <property type="entry name" value="PhoU"/>
    <property type="match status" value="2"/>
</dbReference>
<dbReference type="PANTHER" id="PTHR42930">
    <property type="entry name" value="PHOSPHATE-SPECIFIC TRANSPORT SYSTEM ACCESSORY PROTEIN PHOU"/>
    <property type="match status" value="1"/>
</dbReference>
<dbReference type="GO" id="GO:0005737">
    <property type="term" value="C:cytoplasm"/>
    <property type="evidence" value="ECO:0007669"/>
    <property type="project" value="UniProtKB-SubCell"/>
</dbReference>
<dbReference type="InterPro" id="IPR038078">
    <property type="entry name" value="PhoU-like_sf"/>
</dbReference>
<comment type="similarity">
    <text evidence="2 8">Belongs to the PhoU family.</text>
</comment>
<comment type="caution">
    <text evidence="10">The sequence shown here is derived from an EMBL/GenBank/DDBJ whole genome shotgun (WGS) entry which is preliminary data.</text>
</comment>
<evidence type="ECO:0000313" key="10">
    <source>
        <dbReference type="EMBL" id="RCK25186.1"/>
    </source>
</evidence>
<evidence type="ECO:0000256" key="3">
    <source>
        <dbReference type="ARBA" id="ARBA00011738"/>
    </source>
</evidence>
<evidence type="ECO:0000256" key="6">
    <source>
        <dbReference type="ARBA" id="ARBA00022592"/>
    </source>
</evidence>
<dbReference type="EMBL" id="JPWB01000001">
    <property type="protein sequence ID" value="RCK25186.1"/>
    <property type="molecule type" value="Genomic_DNA"/>
</dbReference>
<gene>
    <name evidence="10" type="ORF">TH6_00715</name>
</gene>
<feature type="domain" description="PhoU" evidence="9">
    <location>
        <begin position="127"/>
        <end position="210"/>
    </location>
</feature>
<evidence type="ECO:0000313" key="11">
    <source>
        <dbReference type="Proteomes" id="UP000253061"/>
    </source>
</evidence>
<dbReference type="Proteomes" id="UP000253061">
    <property type="component" value="Unassembled WGS sequence"/>
</dbReference>
<accession>A0A367VJ50</accession>
<organism evidence="10 11">
    <name type="scientific">Thalassospira profundimaris</name>
    <dbReference type="NCBI Taxonomy" id="502049"/>
    <lineage>
        <taxon>Bacteria</taxon>
        <taxon>Pseudomonadati</taxon>
        <taxon>Pseudomonadota</taxon>
        <taxon>Alphaproteobacteria</taxon>
        <taxon>Rhodospirillales</taxon>
        <taxon>Thalassospiraceae</taxon>
        <taxon>Thalassospira</taxon>
    </lineage>
</organism>
<dbReference type="InterPro" id="IPR026022">
    <property type="entry name" value="PhoU_dom"/>
</dbReference>
<evidence type="ECO:0000256" key="7">
    <source>
        <dbReference type="ARBA" id="ARBA00056181"/>
    </source>
</evidence>
<dbReference type="GO" id="GO:0006817">
    <property type="term" value="P:phosphate ion transport"/>
    <property type="evidence" value="ECO:0007669"/>
    <property type="project" value="UniProtKB-KW"/>
</dbReference>
<keyword evidence="4 8" id="KW-0813">Transport</keyword>
<dbReference type="Gene3D" id="1.20.58.220">
    <property type="entry name" value="Phosphate transport system protein phou homolog 2, domain 2"/>
    <property type="match status" value="1"/>
</dbReference>
<feature type="domain" description="PhoU" evidence="9">
    <location>
        <begin position="23"/>
        <end position="110"/>
    </location>
</feature>
<reference evidence="10 11" key="1">
    <citation type="submission" date="2014-07" db="EMBL/GenBank/DDBJ databases">
        <title>Draft genome sequence of Thalassospira profundimaris R8-17.</title>
        <authorList>
            <person name="Lai Q."/>
            <person name="Shao Z."/>
        </authorList>
    </citation>
    <scope>NUCLEOTIDE SEQUENCE [LARGE SCALE GENOMIC DNA]</scope>
    <source>
        <strain evidence="10 11">R8-17</strain>
    </source>
</reference>
<dbReference type="AlphaFoldDB" id="A0A367VJ50"/>
<evidence type="ECO:0000256" key="2">
    <source>
        <dbReference type="ARBA" id="ARBA00008107"/>
    </source>
</evidence>
<proteinExistence type="inferred from homology"/>
<dbReference type="NCBIfam" id="TIGR02135">
    <property type="entry name" value="phoU_full"/>
    <property type="match status" value="1"/>
</dbReference>
<dbReference type="SUPFAM" id="SSF109755">
    <property type="entry name" value="PhoU-like"/>
    <property type="match status" value="1"/>
</dbReference>
<evidence type="ECO:0000259" key="9">
    <source>
        <dbReference type="Pfam" id="PF01895"/>
    </source>
</evidence>
<dbReference type="PANTHER" id="PTHR42930:SF3">
    <property type="entry name" value="PHOSPHATE-SPECIFIC TRANSPORT SYSTEM ACCESSORY PROTEIN PHOU"/>
    <property type="match status" value="1"/>
</dbReference>
<comment type="subcellular location">
    <subcellularLocation>
        <location evidence="1 8">Cytoplasm</location>
    </subcellularLocation>
</comment>
<dbReference type="FunFam" id="1.20.58.220:FF:000004">
    <property type="entry name" value="Phosphate-specific transport system accessory protein PhoU"/>
    <property type="match status" value="1"/>
</dbReference>
<sequence length="240" mass="27285">MAEDHTHIVSSFDEELTRLNNIISQMGGLAESQLISSIRSIVKRDSELAEKVILSDQRIDVLEQEVQDFAVRLLALRQPMADDLRQVVTALKLSNDLERIGDLAKNIAKRAQVLNQIPPIRPVQAIPNMAKLAQEIIKDVLDAYIESDAEKAHRVWERDQEVDDMYNSLFRELLTYMMEDPRNITASTHLLFIAKNIERIGDHATNIAETIYYRIKGEDLPGIDRPKNDAANFAVVEPNE</sequence>
<comment type="subunit">
    <text evidence="3 8">Homodimer.</text>
</comment>
<protein>
    <recommendedName>
        <fullName evidence="8">Phosphate-specific transport system accessory protein PhoU</fullName>
    </recommendedName>
</protein>
<keyword evidence="5 8" id="KW-0963">Cytoplasm</keyword>
<dbReference type="InterPro" id="IPR028366">
    <property type="entry name" value="PhoU"/>
</dbReference>
<dbReference type="GO" id="GO:0045936">
    <property type="term" value="P:negative regulation of phosphate metabolic process"/>
    <property type="evidence" value="ECO:0007669"/>
    <property type="project" value="InterPro"/>
</dbReference>
<keyword evidence="6 8" id="KW-0592">Phosphate transport</keyword>
<dbReference type="GO" id="GO:0030643">
    <property type="term" value="P:intracellular phosphate ion homeostasis"/>
    <property type="evidence" value="ECO:0007669"/>
    <property type="project" value="InterPro"/>
</dbReference>